<dbReference type="RefSeq" id="WP_123072075.1">
    <property type="nucleotide sequence ID" value="NZ_JSAB01000398.1"/>
</dbReference>
<evidence type="ECO:0000313" key="2">
    <source>
        <dbReference type="Proteomes" id="UP000283254"/>
    </source>
</evidence>
<protein>
    <submittedName>
        <fullName evidence="1">Uncharacterized protein</fullName>
    </submittedName>
</protein>
<name>A0A422QDG0_9BURK</name>
<dbReference type="Proteomes" id="UP000283254">
    <property type="component" value="Unassembled WGS sequence"/>
</dbReference>
<proteinExistence type="predicted"/>
<organism evidence="1 2">
    <name type="scientific">Massilia aurea</name>
    <dbReference type="NCBI Taxonomy" id="373040"/>
    <lineage>
        <taxon>Bacteria</taxon>
        <taxon>Pseudomonadati</taxon>
        <taxon>Pseudomonadota</taxon>
        <taxon>Betaproteobacteria</taxon>
        <taxon>Burkholderiales</taxon>
        <taxon>Oxalobacteraceae</taxon>
        <taxon>Telluria group</taxon>
        <taxon>Massilia</taxon>
    </lineage>
</organism>
<keyword evidence="2" id="KW-1185">Reference proteome</keyword>
<dbReference type="EMBL" id="JSAB01000398">
    <property type="protein sequence ID" value="RNF28070.1"/>
    <property type="molecule type" value="Genomic_DNA"/>
</dbReference>
<dbReference type="OrthoDB" id="583519at2"/>
<accession>A0A422QDG0</accession>
<sequence length="153" mass="16700">MNIVFIKGAGKFDQMQTIRPGHAPEVIDCPKQGIIPHDMVHYAVEHTLDVRGFLTRVSEGEAADFQMQGEPLSDAVERLVEVVQGDQWSGGQSPAADLIEMYRVTCDARSCPMLKIDEADIAAVRATIADLSARWEALPVGGRLELGFSHEPG</sequence>
<reference evidence="1" key="1">
    <citation type="submission" date="2014-10" db="EMBL/GenBank/DDBJ databases">
        <title>Massilia sp. genome.</title>
        <authorList>
            <person name="Xu B."/>
            <person name="Dai L."/>
            <person name="Huang Z."/>
        </authorList>
    </citation>
    <scope>NUCLEOTIDE SEQUENCE [LARGE SCALE GENOMIC DNA]</scope>
    <source>
        <strain evidence="1">CFS-1</strain>
    </source>
</reference>
<gene>
    <name evidence="1" type="ORF">NM04_25150</name>
</gene>
<evidence type="ECO:0000313" key="1">
    <source>
        <dbReference type="EMBL" id="RNF28070.1"/>
    </source>
</evidence>
<dbReference type="AlphaFoldDB" id="A0A422QDG0"/>
<comment type="caution">
    <text evidence="1">The sequence shown here is derived from an EMBL/GenBank/DDBJ whole genome shotgun (WGS) entry which is preliminary data.</text>
</comment>